<dbReference type="InterPro" id="IPR051313">
    <property type="entry name" value="Bact_iron-sidero_bind"/>
</dbReference>
<feature type="domain" description="Fe/B12 periplasmic-binding" evidence="6">
    <location>
        <begin position="77"/>
        <end position="350"/>
    </location>
</feature>
<evidence type="ECO:0000313" key="7">
    <source>
        <dbReference type="EMBL" id="PFG28055.1"/>
    </source>
</evidence>
<organism evidence="7 8">
    <name type="scientific">Corynebacterium renale</name>
    <dbReference type="NCBI Taxonomy" id="1724"/>
    <lineage>
        <taxon>Bacteria</taxon>
        <taxon>Bacillati</taxon>
        <taxon>Actinomycetota</taxon>
        <taxon>Actinomycetes</taxon>
        <taxon>Mycobacteriales</taxon>
        <taxon>Corynebacteriaceae</taxon>
        <taxon>Corynebacterium</taxon>
    </lineage>
</organism>
<dbReference type="PANTHER" id="PTHR30532">
    <property type="entry name" value="IRON III DICITRATE-BINDING PERIPLASMIC PROTEIN"/>
    <property type="match status" value="1"/>
</dbReference>
<keyword evidence="3" id="KW-0813">Transport</keyword>
<dbReference type="Gene3D" id="3.40.50.1980">
    <property type="entry name" value="Nitrogenase molybdenum iron protein domain"/>
    <property type="match status" value="2"/>
</dbReference>
<comment type="caution">
    <text evidence="7">The sequence shown here is derived from an EMBL/GenBank/DDBJ whole genome shotgun (WGS) entry which is preliminary data.</text>
</comment>
<reference evidence="7 8" key="1">
    <citation type="submission" date="2017-10" db="EMBL/GenBank/DDBJ databases">
        <title>Sequencing the genomes of 1000 actinobacteria strains.</title>
        <authorList>
            <person name="Klenk H.-P."/>
        </authorList>
    </citation>
    <scope>NUCLEOTIDE SEQUENCE [LARGE SCALE GENOMIC DNA]</scope>
    <source>
        <strain evidence="7 8">DSM 20688</strain>
    </source>
</reference>
<evidence type="ECO:0000256" key="4">
    <source>
        <dbReference type="ARBA" id="ARBA00022729"/>
    </source>
</evidence>
<dbReference type="Proteomes" id="UP000221653">
    <property type="component" value="Unassembled WGS sequence"/>
</dbReference>
<dbReference type="GO" id="GO:1901678">
    <property type="term" value="P:iron coordination entity transport"/>
    <property type="evidence" value="ECO:0007669"/>
    <property type="project" value="UniProtKB-ARBA"/>
</dbReference>
<evidence type="ECO:0000256" key="5">
    <source>
        <dbReference type="SAM" id="SignalP"/>
    </source>
</evidence>
<dbReference type="SUPFAM" id="SSF53807">
    <property type="entry name" value="Helical backbone' metal receptor"/>
    <property type="match status" value="1"/>
</dbReference>
<dbReference type="EMBL" id="PDJF01000001">
    <property type="protein sequence ID" value="PFG28055.1"/>
    <property type="molecule type" value="Genomic_DNA"/>
</dbReference>
<dbReference type="PANTHER" id="PTHR30532:SF24">
    <property type="entry name" value="FERRIC ENTEROBACTIN-BINDING PERIPLASMIC PROTEIN FEPB"/>
    <property type="match status" value="1"/>
</dbReference>
<feature type="chain" id="PRO_5039342640" evidence="5">
    <location>
        <begin position="25"/>
        <end position="350"/>
    </location>
</feature>
<gene>
    <name evidence="7" type="ORF">ATK06_1138</name>
</gene>
<dbReference type="OrthoDB" id="9793175at2"/>
<name>A0A2A9DPE9_9CORY</name>
<dbReference type="RefSeq" id="WP_098388980.1">
    <property type="nucleotide sequence ID" value="NZ_LS483464.1"/>
</dbReference>
<comment type="subcellular location">
    <subcellularLocation>
        <location evidence="1">Cell envelope</location>
    </subcellularLocation>
</comment>
<evidence type="ECO:0000256" key="2">
    <source>
        <dbReference type="ARBA" id="ARBA00008814"/>
    </source>
</evidence>
<dbReference type="PROSITE" id="PS50983">
    <property type="entry name" value="FE_B12_PBP"/>
    <property type="match status" value="1"/>
</dbReference>
<sequence>MSHTISARVFAGALAAATALSVAACSSSDEASVEQSTAGSAEAGKESAKEAAFPRTIETLDGQGNAKEITIEKKPERIVSVSVTLTGALVALDAPVVGSGGGNPKAPMFDDETGFGTWWADTAKERGITSTHTAGNLDAEAVLALEPDLVIMSNVGQDKGSDIYDQLAALVPVQVVDYSDQSWEETTKEVAHATGLDDAADQIIANYEKSVADAKGKLNIEGPVNIVSLSKDTGMNFFTEESAQGRIFTDLGVELALPKDELVGKTAQGTDRGDIKGVNPENIPLALEGQSVFVLNLGGKEPAEQQVRSNPALAQAPAVANDRVYGLDGEFFRIDAISAQALVDHLVETF</sequence>
<dbReference type="InterPro" id="IPR002491">
    <property type="entry name" value="ABC_transptr_periplasmic_BD"/>
</dbReference>
<feature type="signal peptide" evidence="5">
    <location>
        <begin position="1"/>
        <end position="24"/>
    </location>
</feature>
<proteinExistence type="inferred from homology"/>
<dbReference type="NCBIfam" id="NF008200">
    <property type="entry name" value="PRK10957.1"/>
    <property type="match status" value="1"/>
</dbReference>
<dbReference type="STRING" id="1724.GCA_001044175_02194"/>
<dbReference type="GO" id="GO:0030288">
    <property type="term" value="C:outer membrane-bounded periplasmic space"/>
    <property type="evidence" value="ECO:0007669"/>
    <property type="project" value="TreeGrafter"/>
</dbReference>
<keyword evidence="4 5" id="KW-0732">Signal</keyword>
<evidence type="ECO:0000256" key="1">
    <source>
        <dbReference type="ARBA" id="ARBA00004196"/>
    </source>
</evidence>
<evidence type="ECO:0000313" key="8">
    <source>
        <dbReference type="Proteomes" id="UP000221653"/>
    </source>
</evidence>
<evidence type="ECO:0000259" key="6">
    <source>
        <dbReference type="PROSITE" id="PS50983"/>
    </source>
</evidence>
<protein>
    <submittedName>
        <fullName evidence="7">Iron complex transport system substrate-binding protein</fullName>
    </submittedName>
</protein>
<accession>A0A2A9DPE9</accession>
<dbReference type="Pfam" id="PF01497">
    <property type="entry name" value="Peripla_BP_2"/>
    <property type="match status" value="1"/>
</dbReference>
<comment type="similarity">
    <text evidence="2">Belongs to the bacterial solute-binding protein 8 family.</text>
</comment>
<evidence type="ECO:0000256" key="3">
    <source>
        <dbReference type="ARBA" id="ARBA00022448"/>
    </source>
</evidence>
<keyword evidence="8" id="KW-1185">Reference proteome</keyword>
<dbReference type="AlphaFoldDB" id="A0A2A9DPE9"/>